<dbReference type="InterPro" id="IPR039213">
    <property type="entry name" value="FAM90"/>
</dbReference>
<dbReference type="Proteomes" id="UP000322234">
    <property type="component" value="Unassembled WGS sequence"/>
</dbReference>
<dbReference type="EMBL" id="VBQZ03000493">
    <property type="protein sequence ID" value="MXQ99507.1"/>
    <property type="molecule type" value="Genomic_DNA"/>
</dbReference>
<evidence type="ECO:0000313" key="5">
    <source>
        <dbReference type="Proteomes" id="UP000322234"/>
    </source>
</evidence>
<dbReference type="Pfam" id="PF15288">
    <property type="entry name" value="zf-CCHC_6"/>
    <property type="match status" value="1"/>
</dbReference>
<dbReference type="PANTHER" id="PTHR16035">
    <property type="entry name" value="PROTEIN FAM90A1"/>
    <property type="match status" value="1"/>
</dbReference>
<reference evidence="4" key="1">
    <citation type="submission" date="2019-10" db="EMBL/GenBank/DDBJ databases">
        <title>The sequence and de novo assembly of the wild yak genome.</title>
        <authorList>
            <person name="Liu Y."/>
        </authorList>
    </citation>
    <scope>NUCLEOTIDE SEQUENCE [LARGE SCALE GENOMIC DNA]</scope>
    <source>
        <strain evidence="4">WY2019</strain>
    </source>
</reference>
<feature type="compositionally biased region" description="Basic and acidic residues" evidence="2">
    <location>
        <begin position="138"/>
        <end position="154"/>
    </location>
</feature>
<comment type="similarity">
    <text evidence="1">Belongs to the FAM90 family.</text>
</comment>
<dbReference type="PANTHER" id="PTHR16035:SF14">
    <property type="entry name" value="FAMILY WITH SEQUENCE SIMILARITY 90 MEMBER A11, PSEUDOGENE-RELATED"/>
    <property type="match status" value="1"/>
</dbReference>
<gene>
    <name evidence="4" type="ORF">E5288_WYG021903</name>
</gene>
<feature type="region of interest" description="Disordered" evidence="2">
    <location>
        <begin position="126"/>
        <end position="175"/>
    </location>
</feature>
<accession>A0A6B0SFM5</accession>
<feature type="domain" description="Zinc knuckle" evidence="3">
    <location>
        <begin position="83"/>
        <end position="123"/>
    </location>
</feature>
<name>A0A6B0SFM5_9CETA</name>
<evidence type="ECO:0000256" key="1">
    <source>
        <dbReference type="ARBA" id="ARBA00007943"/>
    </source>
</evidence>
<evidence type="ECO:0000256" key="2">
    <source>
        <dbReference type="SAM" id="MobiDB-lite"/>
    </source>
</evidence>
<keyword evidence="5" id="KW-1185">Reference proteome</keyword>
<protein>
    <recommendedName>
        <fullName evidence="3">Zinc knuckle domain-containing protein</fullName>
    </recommendedName>
</protein>
<evidence type="ECO:0000313" key="4">
    <source>
        <dbReference type="EMBL" id="MXQ99507.1"/>
    </source>
</evidence>
<dbReference type="InterPro" id="IPR041670">
    <property type="entry name" value="Znf-CCHC_6"/>
</dbReference>
<sequence>MQALLTWPQTINKALSLFSDTAERSGNSYRGPREESLERVEKPVKLDLGACSSPDVVRPKGIDDVTWLRNSRQAHATLEQPQVKCKDCGDFGHTARSLRCPMKRWQGALVPLPLGSRFGKENLVWKLQDTPTPGTPETTEREKEERQRKEEQQRKLLQRFPRRPCRRQPQSWKEEPEPGLCLRMPFFTVPLILHSYSYVW</sequence>
<proteinExistence type="inferred from homology"/>
<organism evidence="4 5">
    <name type="scientific">Bos mutus</name>
    <name type="common">wild yak</name>
    <dbReference type="NCBI Taxonomy" id="72004"/>
    <lineage>
        <taxon>Eukaryota</taxon>
        <taxon>Metazoa</taxon>
        <taxon>Chordata</taxon>
        <taxon>Craniata</taxon>
        <taxon>Vertebrata</taxon>
        <taxon>Euteleostomi</taxon>
        <taxon>Mammalia</taxon>
        <taxon>Eutheria</taxon>
        <taxon>Laurasiatheria</taxon>
        <taxon>Artiodactyla</taxon>
        <taxon>Ruminantia</taxon>
        <taxon>Pecora</taxon>
        <taxon>Bovidae</taxon>
        <taxon>Bovinae</taxon>
        <taxon>Bos</taxon>
    </lineage>
</organism>
<comment type="caution">
    <text evidence="4">The sequence shown here is derived from an EMBL/GenBank/DDBJ whole genome shotgun (WGS) entry which is preliminary data.</text>
</comment>
<evidence type="ECO:0000259" key="3">
    <source>
        <dbReference type="Pfam" id="PF15288"/>
    </source>
</evidence>
<dbReference type="AlphaFoldDB" id="A0A6B0SFM5"/>
<feature type="compositionally biased region" description="Basic residues" evidence="2">
    <location>
        <begin position="156"/>
        <end position="166"/>
    </location>
</feature>